<feature type="region of interest" description="Disordered" evidence="4">
    <location>
        <begin position="537"/>
        <end position="584"/>
    </location>
</feature>
<dbReference type="PROSITE" id="PS50088">
    <property type="entry name" value="ANK_REPEAT"/>
    <property type="match status" value="4"/>
</dbReference>
<accession>A0AA40BFV5</accession>
<comment type="caution">
    <text evidence="5">The sequence shown here is derived from an EMBL/GenBank/DDBJ whole genome shotgun (WGS) entry which is preliminary data.</text>
</comment>
<evidence type="ECO:0000256" key="2">
    <source>
        <dbReference type="ARBA" id="ARBA00023043"/>
    </source>
</evidence>
<feature type="compositionally biased region" description="Acidic residues" evidence="4">
    <location>
        <begin position="564"/>
        <end position="584"/>
    </location>
</feature>
<dbReference type="PANTHER" id="PTHR24198">
    <property type="entry name" value="ANKYRIN REPEAT AND PROTEIN KINASE DOMAIN-CONTAINING PROTEIN"/>
    <property type="match status" value="1"/>
</dbReference>
<proteinExistence type="predicted"/>
<dbReference type="SUPFAM" id="SSF48403">
    <property type="entry name" value="Ankyrin repeat"/>
    <property type="match status" value="3"/>
</dbReference>
<dbReference type="Pfam" id="PF12796">
    <property type="entry name" value="Ank_2"/>
    <property type="match status" value="2"/>
</dbReference>
<dbReference type="RefSeq" id="XP_060302362.1">
    <property type="nucleotide sequence ID" value="XM_060439115.1"/>
</dbReference>
<feature type="region of interest" description="Disordered" evidence="4">
    <location>
        <begin position="1659"/>
        <end position="1679"/>
    </location>
</feature>
<organism evidence="5 6">
    <name type="scientific">Lasiosphaeria miniovina</name>
    <dbReference type="NCBI Taxonomy" id="1954250"/>
    <lineage>
        <taxon>Eukaryota</taxon>
        <taxon>Fungi</taxon>
        <taxon>Dikarya</taxon>
        <taxon>Ascomycota</taxon>
        <taxon>Pezizomycotina</taxon>
        <taxon>Sordariomycetes</taxon>
        <taxon>Sordariomycetidae</taxon>
        <taxon>Sordariales</taxon>
        <taxon>Lasiosphaeriaceae</taxon>
        <taxon>Lasiosphaeria</taxon>
    </lineage>
</organism>
<dbReference type="GeneID" id="85322385"/>
<dbReference type="EMBL" id="JAUIRO010000001">
    <property type="protein sequence ID" value="KAK0733485.1"/>
    <property type="molecule type" value="Genomic_DNA"/>
</dbReference>
<dbReference type="Proteomes" id="UP001172101">
    <property type="component" value="Unassembled WGS sequence"/>
</dbReference>
<keyword evidence="2 3" id="KW-0040">ANK repeat</keyword>
<name>A0AA40BFV5_9PEZI</name>
<evidence type="ECO:0000256" key="1">
    <source>
        <dbReference type="ARBA" id="ARBA00022737"/>
    </source>
</evidence>
<feature type="region of interest" description="Disordered" evidence="4">
    <location>
        <begin position="1699"/>
        <end position="1720"/>
    </location>
</feature>
<keyword evidence="6" id="KW-1185">Reference proteome</keyword>
<dbReference type="Gene3D" id="1.25.40.20">
    <property type="entry name" value="Ankyrin repeat-containing domain"/>
    <property type="match status" value="3"/>
</dbReference>
<feature type="compositionally biased region" description="Basic and acidic residues" evidence="4">
    <location>
        <begin position="546"/>
        <end position="563"/>
    </location>
</feature>
<evidence type="ECO:0000313" key="5">
    <source>
        <dbReference type="EMBL" id="KAK0733485.1"/>
    </source>
</evidence>
<feature type="compositionally biased region" description="Acidic residues" evidence="4">
    <location>
        <begin position="1109"/>
        <end position="1118"/>
    </location>
</feature>
<feature type="region of interest" description="Disordered" evidence="4">
    <location>
        <begin position="1099"/>
        <end position="1125"/>
    </location>
</feature>
<evidence type="ECO:0000256" key="3">
    <source>
        <dbReference type="PROSITE-ProRule" id="PRU00023"/>
    </source>
</evidence>
<feature type="compositionally biased region" description="Acidic residues" evidence="4">
    <location>
        <begin position="1711"/>
        <end position="1720"/>
    </location>
</feature>
<dbReference type="PROSITE" id="PS50297">
    <property type="entry name" value="ANK_REP_REGION"/>
    <property type="match status" value="4"/>
</dbReference>
<feature type="compositionally biased region" description="Basic and acidic residues" evidence="4">
    <location>
        <begin position="1099"/>
        <end position="1108"/>
    </location>
</feature>
<dbReference type="PRINTS" id="PR01415">
    <property type="entry name" value="ANKYRIN"/>
</dbReference>
<feature type="repeat" description="ANK" evidence="3">
    <location>
        <begin position="757"/>
        <end position="782"/>
    </location>
</feature>
<feature type="compositionally biased region" description="Basic and acidic residues" evidence="4">
    <location>
        <begin position="1700"/>
        <end position="1710"/>
    </location>
</feature>
<dbReference type="InterPro" id="IPR002110">
    <property type="entry name" value="Ankyrin_rpt"/>
</dbReference>
<reference evidence="5" key="1">
    <citation type="submission" date="2023-06" db="EMBL/GenBank/DDBJ databases">
        <title>Genome-scale phylogeny and comparative genomics of the fungal order Sordariales.</title>
        <authorList>
            <consortium name="Lawrence Berkeley National Laboratory"/>
            <person name="Hensen N."/>
            <person name="Bonometti L."/>
            <person name="Westerberg I."/>
            <person name="Brannstrom I.O."/>
            <person name="Guillou S."/>
            <person name="Cros-Aarteil S."/>
            <person name="Calhoun S."/>
            <person name="Haridas S."/>
            <person name="Kuo A."/>
            <person name="Mondo S."/>
            <person name="Pangilinan J."/>
            <person name="Riley R."/>
            <person name="LaButti K."/>
            <person name="Andreopoulos B."/>
            <person name="Lipzen A."/>
            <person name="Chen C."/>
            <person name="Yanf M."/>
            <person name="Daum C."/>
            <person name="Ng V."/>
            <person name="Clum A."/>
            <person name="Steindorff A."/>
            <person name="Ohm R."/>
            <person name="Martin F."/>
            <person name="Silar P."/>
            <person name="Natvig D."/>
            <person name="Lalanne C."/>
            <person name="Gautier V."/>
            <person name="Ament-velasquez S.L."/>
            <person name="Kruys A."/>
            <person name="Hutchinson M.I."/>
            <person name="Powell A.J."/>
            <person name="Barry K."/>
            <person name="Miller A.N."/>
            <person name="Grigoriev I.V."/>
            <person name="Debuchy R."/>
            <person name="Gladieux P."/>
            <person name="Thoren M.H."/>
            <person name="Johannesson H."/>
        </authorList>
    </citation>
    <scope>NUCLEOTIDE SEQUENCE</scope>
    <source>
        <strain evidence="5">SMH2392-1A</strain>
    </source>
</reference>
<keyword evidence="1" id="KW-0677">Repeat</keyword>
<gene>
    <name evidence="5" type="ORF">B0T26DRAFT_669889</name>
</gene>
<evidence type="ECO:0000256" key="4">
    <source>
        <dbReference type="SAM" id="MobiDB-lite"/>
    </source>
</evidence>
<feature type="repeat" description="ANK" evidence="3">
    <location>
        <begin position="1395"/>
        <end position="1427"/>
    </location>
</feature>
<feature type="repeat" description="ANK" evidence="3">
    <location>
        <begin position="478"/>
        <end position="505"/>
    </location>
</feature>
<feature type="repeat" description="ANK" evidence="3">
    <location>
        <begin position="511"/>
        <end position="536"/>
    </location>
</feature>
<evidence type="ECO:0000313" key="6">
    <source>
        <dbReference type="Proteomes" id="UP001172101"/>
    </source>
</evidence>
<evidence type="ECO:0008006" key="7">
    <source>
        <dbReference type="Google" id="ProtNLM"/>
    </source>
</evidence>
<dbReference type="PANTHER" id="PTHR24198:SF165">
    <property type="entry name" value="ANKYRIN REPEAT-CONTAINING PROTEIN-RELATED"/>
    <property type="match status" value="1"/>
</dbReference>
<sequence>MSSETLPELPAPLGNLVRHIAEHPDTPMVQLMKPYRDYEAHLRQAFAQNPDHELLKDHHVNILPLFTDDTPSIKVRARDITNESAEESSKYVMPLPKDLRRPDKSPAVVQSFKDFQRNFNVFSESSLIDLDWNNIVAAGSSVVNCLLPVPEHYNRSKRGLRDFFHEKFSPASDVDLFMYGLTEEQAIEKIKDIEARVRDSLLTETTIVRTKHAVTICSQYPTRHIQIVLRIYKSVSEILTGFDIDCSGAAYDGKQVYCTPRALQSYITQTNHIDLSRRSSSYENRFSKYSHRGFEVYWSELDRSRIDPTIFERSFRRTVGLARLLVLEQLPTPSARDSYLNQRREERGRPRINRYLLNLHTLNGNIKDEHEDEIADWVNEEEVSKYHTFSIPYGPRFHAKRIEKLCYTRDLLLNAEWNQHDDNRKKEVAEKEDKIYVSGTITFLKDDPGRQAIVDGDVEHVEDWIAQEGANLDARDYTGRTPLHLAVMCSSPEVVRCLVNAGARLVSRLADGRTALHLAAARGDGEIIKILMEKSAANEGEYEEKEDQRRRSKSATEDQKAEGQEDTEDNASSDGELVEEDESDNEAKIMATGSFVRVESKTMPPDELVPVEDKEEPNFYDVNVVAWDTPCSALHFAIMEGQVEAVKALCQGLIAVFKEHGADALLPVKFLDNEKRPSGALLTLVLALALPVEEAVEMAETLLSLGVSSAQADMNSITAFHRYAEQNAESLLDALVNIDTIGTKTAINHIAFPDSHNSSTPLHAALRSGNLGVVLKLFDNGAVPQVDFESWLKSAKLFTKMEQHLSGFEVNQKRFNQTMEQPLLVALKSPNPAAALVLLERGADPNAITPSSHSYLGGSMYSRFEPESALDIVKSQLMALREYLGEVQTLSRPSLPKGIDTYLDNFKDGTYQHWLVSVAIDEARKSYRKQIKTYEKEEERLSNSPGVLEKKTAIAEAIHTMEEVRQAMLERDAKTFMELHPEYVDRFAHLSYQNAMKIAQAQKPFDVNFIFSGVSDMTEARKVAYVQLFEAAWAGDLERIKTFTLTTWDEYKIEAPLKIAVYSQNQGSHTPFSLAFFRGHLNVAKAILEITQAQYSPDEKRKTRLRMEQDDDCGDDESVGSNDSEPRLYSEIVDNEFTIENVGQVSMKVKSDVKPQDFLNWYCIEVGKDAKLSPRTRTMFYHIIQRNDINGLRILLDWAEYFTTSKFSPDDEVLRFYSFPDDDFRIAVELGRTEILAGIIRRTGAGLPLEQLVKNSGVELTEIPVYYQGLTVKEWASTASAGRDAVYSPTGSETSPLLIGAEAGRIETVEWFLTDIPSRHYLDFAKSKAARDDKRLKHLAQSPGGVDGAISKWLSNQSDLVIHAAVCCPENEKTIELVSYLVETCASSLDKKSGEGTTPLMVACHNGRVEFAKILIEAGADQITRDISARNLLHAALYWNPTAKQLKPLLDLFDRSVLAHMLQERSRTQTPIQFWLAARHTSCFPNRYDNTKDELEVLKLLLNIAPEVAAKALTVLNGAGDTPLHFLTQKDAGPVLVRTIIDFSPSLLLRVNAVGRTPVEVAHDRFVSSRIKEEFAKPYHSINKTLELVSRAPATFLEKEDDNGTREHEEKSNVAKNWRLCTEMLGRLGSTKRRLVSLSEANDVAKRLSKEHTRKRYNYTLATPEEGSEGAEEGKWGGQSRRTVDFVLRKMDLLSTGFWEEPKTADRNVEGGDDTDEEES</sequence>
<dbReference type="SMART" id="SM00248">
    <property type="entry name" value="ANK"/>
    <property type="match status" value="11"/>
</dbReference>
<dbReference type="InterPro" id="IPR036770">
    <property type="entry name" value="Ankyrin_rpt-contain_sf"/>
</dbReference>
<protein>
    <recommendedName>
        <fullName evidence="7">Ankyrin repeat protein</fullName>
    </recommendedName>
</protein>